<evidence type="ECO:0000313" key="2">
    <source>
        <dbReference type="EMBL" id="MFC3195536.1"/>
    </source>
</evidence>
<name>A0ABV7JFT0_9GAMM</name>
<protein>
    <submittedName>
        <fullName evidence="2">Heme NO-binding domain-containing protein</fullName>
    </submittedName>
</protein>
<proteinExistence type="predicted"/>
<dbReference type="InterPro" id="IPR038158">
    <property type="entry name" value="H-NOX_domain_sf"/>
</dbReference>
<sequence length="179" mass="20480">MKGVVFRSFLDFTETHYGLSFTDQMLEDTEPDSGGAYTNIGTYDHEELLAFVAYIAAQQNLDANELVRAFGDYLFGVLQSKHSEMVNCYQDSFECIIHLDETIHRNVRKIHPQAETPQMKVSLSNDNQVLHMHYLSKRPFFELSHGLLTGCVKHFGDQITIEPIKNSDFEGTFVLTKHD</sequence>
<gene>
    <name evidence="2" type="ORF">ACFODZ_14875</name>
</gene>
<reference evidence="3" key="1">
    <citation type="journal article" date="2019" name="Int. J. Syst. Evol. Microbiol.">
        <title>The Global Catalogue of Microorganisms (GCM) 10K type strain sequencing project: providing services to taxonomists for standard genome sequencing and annotation.</title>
        <authorList>
            <consortium name="The Broad Institute Genomics Platform"/>
            <consortium name="The Broad Institute Genome Sequencing Center for Infectious Disease"/>
            <person name="Wu L."/>
            <person name="Ma J."/>
        </authorList>
    </citation>
    <scope>NUCLEOTIDE SEQUENCE [LARGE SCALE GENOMIC DNA]</scope>
    <source>
        <strain evidence="3">KCTC 42953</strain>
    </source>
</reference>
<comment type="caution">
    <text evidence="2">The sequence shown here is derived from an EMBL/GenBank/DDBJ whole genome shotgun (WGS) entry which is preliminary data.</text>
</comment>
<dbReference type="Gene3D" id="3.90.1520.10">
    <property type="entry name" value="H-NOX domain"/>
    <property type="match status" value="1"/>
</dbReference>
<dbReference type="Pfam" id="PF07700">
    <property type="entry name" value="HNOB"/>
    <property type="match status" value="1"/>
</dbReference>
<dbReference type="Proteomes" id="UP001595533">
    <property type="component" value="Unassembled WGS sequence"/>
</dbReference>
<dbReference type="InterPro" id="IPR011644">
    <property type="entry name" value="Heme_NO-bd"/>
</dbReference>
<dbReference type="EMBL" id="JBHRTS010000008">
    <property type="protein sequence ID" value="MFC3195536.1"/>
    <property type="molecule type" value="Genomic_DNA"/>
</dbReference>
<dbReference type="SUPFAM" id="SSF111126">
    <property type="entry name" value="Ligand-binding domain in the NO signalling and Golgi transport"/>
    <property type="match status" value="1"/>
</dbReference>
<keyword evidence="3" id="KW-1185">Reference proteome</keyword>
<evidence type="ECO:0000313" key="3">
    <source>
        <dbReference type="Proteomes" id="UP001595533"/>
    </source>
</evidence>
<dbReference type="RefSeq" id="WP_157893021.1">
    <property type="nucleotide sequence ID" value="NZ_JBHRTS010000008.1"/>
</dbReference>
<evidence type="ECO:0000259" key="1">
    <source>
        <dbReference type="Pfam" id="PF07700"/>
    </source>
</evidence>
<accession>A0ABV7JFT0</accession>
<feature type="domain" description="Heme NO-binding" evidence="1">
    <location>
        <begin position="2"/>
        <end position="162"/>
    </location>
</feature>
<organism evidence="2 3">
    <name type="scientific">Marinicella sediminis</name>
    <dbReference type="NCBI Taxonomy" id="1792834"/>
    <lineage>
        <taxon>Bacteria</taxon>
        <taxon>Pseudomonadati</taxon>
        <taxon>Pseudomonadota</taxon>
        <taxon>Gammaproteobacteria</taxon>
        <taxon>Lysobacterales</taxon>
        <taxon>Marinicellaceae</taxon>
        <taxon>Marinicella</taxon>
    </lineage>
</organism>
<dbReference type="InterPro" id="IPR024096">
    <property type="entry name" value="NO_sig/Golgi_transp_ligand-bd"/>
</dbReference>